<dbReference type="Gene3D" id="3.10.20.30">
    <property type="match status" value="1"/>
</dbReference>
<gene>
    <name evidence="8" type="ORF">SAMN05421834_12331</name>
</gene>
<reference evidence="9" key="1">
    <citation type="submission" date="2017-01" db="EMBL/GenBank/DDBJ databases">
        <authorList>
            <person name="Varghese N."/>
            <person name="Submissions S."/>
        </authorList>
    </citation>
    <scope>NUCLEOTIDE SEQUENCE [LARGE SCALE GENOMIC DNA]</scope>
    <source>
        <strain evidence="9">ATCC 700103</strain>
    </source>
</reference>
<dbReference type="PROSITE" id="PS00197">
    <property type="entry name" value="2FE2S_FER_1"/>
    <property type="match status" value="1"/>
</dbReference>
<sequence>MAKLDVELKVNGEDYKLQVGSQERLLDTIREQLKLTGTKEGCSVGECGACTVIVDDQAVNSCMVLTAQVDGSKIITVEGLESKSGLHPLQKAFIEKQAVQCGFCTPGMLMSALALLNTNPEPSKEEIKTALEGNLCRCTGYQQIIDAVEMAAEEWGG</sequence>
<dbReference type="PANTHER" id="PTHR44379">
    <property type="entry name" value="OXIDOREDUCTASE WITH IRON-SULFUR SUBUNIT"/>
    <property type="match status" value="1"/>
</dbReference>
<keyword evidence="1" id="KW-0001">2Fe-2S</keyword>
<evidence type="ECO:0000259" key="7">
    <source>
        <dbReference type="PROSITE" id="PS51085"/>
    </source>
</evidence>
<evidence type="ECO:0000256" key="1">
    <source>
        <dbReference type="ARBA" id="ARBA00022714"/>
    </source>
</evidence>
<dbReference type="Pfam" id="PF00111">
    <property type="entry name" value="Fer2"/>
    <property type="match status" value="1"/>
</dbReference>
<dbReference type="SUPFAM" id="SSF47741">
    <property type="entry name" value="CO dehydrogenase ISP C-domain like"/>
    <property type="match status" value="1"/>
</dbReference>
<keyword evidence="4" id="KW-0408">Iron</keyword>
<keyword evidence="9" id="KW-1185">Reference proteome</keyword>
<keyword evidence="5" id="KW-0411">Iron-sulfur</keyword>
<evidence type="ECO:0000256" key="2">
    <source>
        <dbReference type="ARBA" id="ARBA00022723"/>
    </source>
</evidence>
<evidence type="ECO:0000256" key="3">
    <source>
        <dbReference type="ARBA" id="ARBA00023002"/>
    </source>
</evidence>
<dbReference type="GO" id="GO:0051537">
    <property type="term" value="F:2 iron, 2 sulfur cluster binding"/>
    <property type="evidence" value="ECO:0007669"/>
    <property type="project" value="UniProtKB-KW"/>
</dbReference>
<dbReference type="Proteomes" id="UP000185669">
    <property type="component" value="Unassembled WGS sequence"/>
</dbReference>
<dbReference type="Gene3D" id="1.10.150.120">
    <property type="entry name" value="[2Fe-2S]-binding domain"/>
    <property type="match status" value="1"/>
</dbReference>
<feature type="domain" description="2Fe-2S ferredoxin-type" evidence="7">
    <location>
        <begin position="4"/>
        <end position="80"/>
    </location>
</feature>
<name>A0A1N7AHR1_9FIRM</name>
<dbReference type="OrthoDB" id="9796880at2"/>
<dbReference type="CDD" id="cd00207">
    <property type="entry name" value="fer2"/>
    <property type="match status" value="1"/>
</dbReference>
<dbReference type="GO" id="GO:0046872">
    <property type="term" value="F:metal ion binding"/>
    <property type="evidence" value="ECO:0007669"/>
    <property type="project" value="UniProtKB-KW"/>
</dbReference>
<evidence type="ECO:0000256" key="4">
    <source>
        <dbReference type="ARBA" id="ARBA00023004"/>
    </source>
</evidence>
<dbReference type="FunFam" id="1.10.150.120:FF:000003">
    <property type="entry name" value="Carbon monoxide dehydrogenase, small subunit"/>
    <property type="match status" value="1"/>
</dbReference>
<dbReference type="EMBL" id="FTNC01000023">
    <property type="protein sequence ID" value="SIR38579.1"/>
    <property type="molecule type" value="Genomic_DNA"/>
</dbReference>
<dbReference type="GO" id="GO:0016491">
    <property type="term" value="F:oxidoreductase activity"/>
    <property type="evidence" value="ECO:0007669"/>
    <property type="project" value="UniProtKB-KW"/>
</dbReference>
<dbReference type="Pfam" id="PF01799">
    <property type="entry name" value="Fer2_2"/>
    <property type="match status" value="1"/>
</dbReference>
<dbReference type="InterPro" id="IPR051452">
    <property type="entry name" value="Diverse_Oxidoreductases"/>
</dbReference>
<evidence type="ECO:0000313" key="9">
    <source>
        <dbReference type="Proteomes" id="UP000185669"/>
    </source>
</evidence>
<dbReference type="InterPro" id="IPR012675">
    <property type="entry name" value="Beta-grasp_dom_sf"/>
</dbReference>
<organism evidence="8 9">
    <name type="scientific">Halanaerobium kushneri</name>
    <dbReference type="NCBI Taxonomy" id="56779"/>
    <lineage>
        <taxon>Bacteria</taxon>
        <taxon>Bacillati</taxon>
        <taxon>Bacillota</taxon>
        <taxon>Clostridia</taxon>
        <taxon>Halanaerobiales</taxon>
        <taxon>Halanaerobiaceae</taxon>
        <taxon>Halanaerobium</taxon>
    </lineage>
</organism>
<evidence type="ECO:0000256" key="5">
    <source>
        <dbReference type="ARBA" id="ARBA00023014"/>
    </source>
</evidence>
<dbReference type="SUPFAM" id="SSF54292">
    <property type="entry name" value="2Fe-2S ferredoxin-like"/>
    <property type="match status" value="1"/>
</dbReference>
<dbReference type="PROSITE" id="PS51085">
    <property type="entry name" value="2FE2S_FER_2"/>
    <property type="match status" value="1"/>
</dbReference>
<dbReference type="InterPro" id="IPR001041">
    <property type="entry name" value="2Fe-2S_ferredoxin-type"/>
</dbReference>
<dbReference type="STRING" id="56779.SAMN05421834_12331"/>
<dbReference type="InterPro" id="IPR006058">
    <property type="entry name" value="2Fe2S_fd_BS"/>
</dbReference>
<keyword evidence="2" id="KW-0479">Metal-binding</keyword>
<evidence type="ECO:0000256" key="6">
    <source>
        <dbReference type="ARBA" id="ARBA00060707"/>
    </source>
</evidence>
<evidence type="ECO:0000313" key="8">
    <source>
        <dbReference type="EMBL" id="SIR38579.1"/>
    </source>
</evidence>
<dbReference type="PANTHER" id="PTHR44379:SF5">
    <property type="entry name" value="OXIDOREDUCTASE WITH IRON-SULFUR SUBUNIT"/>
    <property type="match status" value="1"/>
</dbReference>
<keyword evidence="3" id="KW-0560">Oxidoreductase</keyword>
<accession>A0A1N7AHR1</accession>
<dbReference type="InterPro" id="IPR036884">
    <property type="entry name" value="2Fe-2S-bd_dom_sf"/>
</dbReference>
<protein>
    <submittedName>
        <fullName evidence="8">Carbon-monoxide dehydrogenase small subunit</fullName>
    </submittedName>
</protein>
<dbReference type="RefSeq" id="WP_076545795.1">
    <property type="nucleotide sequence ID" value="NZ_FTNC01000023.1"/>
</dbReference>
<dbReference type="AlphaFoldDB" id="A0A1N7AHR1"/>
<dbReference type="InterPro" id="IPR036010">
    <property type="entry name" value="2Fe-2S_ferredoxin-like_sf"/>
</dbReference>
<proteinExistence type="predicted"/>
<dbReference type="FunFam" id="3.10.20.30:FF:000020">
    <property type="entry name" value="Xanthine dehydrogenase iron-sulfur subunit"/>
    <property type="match status" value="1"/>
</dbReference>
<dbReference type="InterPro" id="IPR002888">
    <property type="entry name" value="2Fe-2S-bd"/>
</dbReference>
<comment type="pathway">
    <text evidence="6">Alkaloid degradation; nicotine degradation.</text>
</comment>